<protein>
    <submittedName>
        <fullName evidence="1">Uncharacterized protein</fullName>
    </submittedName>
</protein>
<name>A0A5C5XQK1_9BACT</name>
<dbReference type="EMBL" id="SJPK01000010">
    <property type="protein sequence ID" value="TWT64683.1"/>
    <property type="molecule type" value="Genomic_DNA"/>
</dbReference>
<dbReference type="OrthoDB" id="285761at2"/>
<gene>
    <name evidence="1" type="ORF">CA85_38160</name>
</gene>
<keyword evidence="2" id="KW-1185">Reference proteome</keyword>
<comment type="caution">
    <text evidence="1">The sequence shown here is derived from an EMBL/GenBank/DDBJ whole genome shotgun (WGS) entry which is preliminary data.</text>
</comment>
<dbReference type="RefSeq" id="WP_146392706.1">
    <property type="nucleotide sequence ID" value="NZ_SJPK01000010.1"/>
</dbReference>
<evidence type="ECO:0000313" key="2">
    <source>
        <dbReference type="Proteomes" id="UP000318053"/>
    </source>
</evidence>
<proteinExistence type="predicted"/>
<reference evidence="1 2" key="1">
    <citation type="submission" date="2019-02" db="EMBL/GenBank/DDBJ databases">
        <title>Deep-cultivation of Planctomycetes and their phenomic and genomic characterization uncovers novel biology.</title>
        <authorList>
            <person name="Wiegand S."/>
            <person name="Jogler M."/>
            <person name="Boedeker C."/>
            <person name="Pinto D."/>
            <person name="Vollmers J."/>
            <person name="Rivas-Marin E."/>
            <person name="Kohn T."/>
            <person name="Peeters S.H."/>
            <person name="Heuer A."/>
            <person name="Rast P."/>
            <person name="Oberbeckmann S."/>
            <person name="Bunk B."/>
            <person name="Jeske O."/>
            <person name="Meyerdierks A."/>
            <person name="Storesund J.E."/>
            <person name="Kallscheuer N."/>
            <person name="Luecker S."/>
            <person name="Lage O.M."/>
            <person name="Pohl T."/>
            <person name="Merkel B.J."/>
            <person name="Hornburger P."/>
            <person name="Mueller R.-W."/>
            <person name="Bruemmer F."/>
            <person name="Labrenz M."/>
            <person name="Spormann A.M."/>
            <person name="Op Den Camp H."/>
            <person name="Overmann J."/>
            <person name="Amann R."/>
            <person name="Jetten M.S.M."/>
            <person name="Mascher T."/>
            <person name="Medema M.H."/>
            <person name="Devos D.P."/>
            <person name="Kaster A.-K."/>
            <person name="Ovreas L."/>
            <person name="Rohde M."/>
            <person name="Galperin M.Y."/>
            <person name="Jogler C."/>
        </authorList>
    </citation>
    <scope>NUCLEOTIDE SEQUENCE [LARGE SCALE GENOMIC DNA]</scope>
    <source>
        <strain evidence="1 2">CA85</strain>
    </source>
</reference>
<accession>A0A5C5XQK1</accession>
<organism evidence="1 2">
    <name type="scientific">Allorhodopirellula solitaria</name>
    <dbReference type="NCBI Taxonomy" id="2527987"/>
    <lineage>
        <taxon>Bacteria</taxon>
        <taxon>Pseudomonadati</taxon>
        <taxon>Planctomycetota</taxon>
        <taxon>Planctomycetia</taxon>
        <taxon>Pirellulales</taxon>
        <taxon>Pirellulaceae</taxon>
        <taxon>Allorhodopirellula</taxon>
    </lineage>
</organism>
<dbReference type="AlphaFoldDB" id="A0A5C5XQK1"/>
<dbReference type="Proteomes" id="UP000318053">
    <property type="component" value="Unassembled WGS sequence"/>
</dbReference>
<evidence type="ECO:0000313" key="1">
    <source>
        <dbReference type="EMBL" id="TWT64683.1"/>
    </source>
</evidence>
<sequence>MMTFPQYGLMPRWPENGQGFIHPDDVSIVSRLIPSERVLRRNSFDGRYYHYTYGEFAFRLLPCMWLPITAEGLDIGDEVETLGVGMERDLFVGVITGMYYVRRKGRILYRLRRAEQTQRRLYLREHLRLLSEKQVVRPGEIEHPTPTWNGSGDRITDW</sequence>